<evidence type="ECO:0000256" key="5">
    <source>
        <dbReference type="ARBA" id="ARBA00023136"/>
    </source>
</evidence>
<comment type="similarity">
    <text evidence="2">Belongs to the UPF0382 family.</text>
</comment>
<name>A0A4S4CEM7_9BACL</name>
<feature type="transmembrane region" description="Helical" evidence="6">
    <location>
        <begin position="38"/>
        <end position="58"/>
    </location>
</feature>
<dbReference type="GO" id="GO:0005886">
    <property type="term" value="C:plasma membrane"/>
    <property type="evidence" value="ECO:0007669"/>
    <property type="project" value="TreeGrafter"/>
</dbReference>
<dbReference type="RefSeq" id="WP_136367770.1">
    <property type="nucleotide sequence ID" value="NZ_SSOB01000001.1"/>
</dbReference>
<evidence type="ECO:0000313" key="8">
    <source>
        <dbReference type="Proteomes" id="UP000310636"/>
    </source>
</evidence>
<sequence>MQTFIVLGSILMAIAVAVGAFGAHMLKSKLEPDKLKVYEVGVQYHLIHALGLIGVGLLSGQYPESGMIEAAGWLMFAGIVLFSGSLYVLSLRRVRLLGPITPLGGLCFMAGWVLLALGVL</sequence>
<protein>
    <submittedName>
        <fullName evidence="7">DUF423 domain-containing protein</fullName>
    </submittedName>
</protein>
<dbReference type="AlphaFoldDB" id="A0A4S4CEM7"/>
<feature type="transmembrane region" description="Helical" evidence="6">
    <location>
        <begin position="96"/>
        <end position="119"/>
    </location>
</feature>
<keyword evidence="4 6" id="KW-1133">Transmembrane helix</keyword>
<evidence type="ECO:0000256" key="4">
    <source>
        <dbReference type="ARBA" id="ARBA00022989"/>
    </source>
</evidence>
<dbReference type="OrthoDB" id="9802121at2"/>
<dbReference type="Proteomes" id="UP000310636">
    <property type="component" value="Unassembled WGS sequence"/>
</dbReference>
<proteinExistence type="inferred from homology"/>
<organism evidence="7 8">
    <name type="scientific">Cohnella fermenti</name>
    <dbReference type="NCBI Taxonomy" id="2565925"/>
    <lineage>
        <taxon>Bacteria</taxon>
        <taxon>Bacillati</taxon>
        <taxon>Bacillota</taxon>
        <taxon>Bacilli</taxon>
        <taxon>Bacillales</taxon>
        <taxon>Paenibacillaceae</taxon>
        <taxon>Cohnella</taxon>
    </lineage>
</organism>
<accession>A0A4S4CEM7</accession>
<comment type="subcellular location">
    <subcellularLocation>
        <location evidence="1">Membrane</location>
        <topology evidence="1">Multi-pass membrane protein</topology>
    </subcellularLocation>
</comment>
<reference evidence="7 8" key="1">
    <citation type="submission" date="2019-04" db="EMBL/GenBank/DDBJ databases">
        <title>Cohnella sp. nov. isolated from preserved vegetables.</title>
        <authorList>
            <person name="Lin S.-Y."/>
            <person name="Hung M.-H."/>
            <person name="Young C.-C."/>
        </authorList>
    </citation>
    <scope>NUCLEOTIDE SEQUENCE [LARGE SCALE GENOMIC DNA]</scope>
    <source>
        <strain evidence="7 8">CC-MHH1044</strain>
    </source>
</reference>
<evidence type="ECO:0000313" key="7">
    <source>
        <dbReference type="EMBL" id="THF84455.1"/>
    </source>
</evidence>
<comment type="caution">
    <text evidence="7">The sequence shown here is derived from an EMBL/GenBank/DDBJ whole genome shotgun (WGS) entry which is preliminary data.</text>
</comment>
<evidence type="ECO:0000256" key="2">
    <source>
        <dbReference type="ARBA" id="ARBA00009694"/>
    </source>
</evidence>
<keyword evidence="8" id="KW-1185">Reference proteome</keyword>
<feature type="transmembrane region" description="Helical" evidence="6">
    <location>
        <begin position="6"/>
        <end position="26"/>
    </location>
</feature>
<keyword evidence="5 6" id="KW-0472">Membrane</keyword>
<dbReference type="PANTHER" id="PTHR43461:SF1">
    <property type="entry name" value="TRANSMEMBRANE PROTEIN 256"/>
    <property type="match status" value="1"/>
</dbReference>
<evidence type="ECO:0000256" key="6">
    <source>
        <dbReference type="SAM" id="Phobius"/>
    </source>
</evidence>
<dbReference type="InterPro" id="IPR006696">
    <property type="entry name" value="DUF423"/>
</dbReference>
<dbReference type="Pfam" id="PF04241">
    <property type="entry name" value="DUF423"/>
    <property type="match status" value="1"/>
</dbReference>
<feature type="transmembrane region" description="Helical" evidence="6">
    <location>
        <begin position="70"/>
        <end position="89"/>
    </location>
</feature>
<evidence type="ECO:0000256" key="1">
    <source>
        <dbReference type="ARBA" id="ARBA00004141"/>
    </source>
</evidence>
<gene>
    <name evidence="7" type="ORF">E6C55_00250</name>
</gene>
<evidence type="ECO:0000256" key="3">
    <source>
        <dbReference type="ARBA" id="ARBA00022692"/>
    </source>
</evidence>
<dbReference type="PANTHER" id="PTHR43461">
    <property type="entry name" value="TRANSMEMBRANE PROTEIN 256"/>
    <property type="match status" value="1"/>
</dbReference>
<dbReference type="EMBL" id="SSOB01000001">
    <property type="protein sequence ID" value="THF84455.1"/>
    <property type="molecule type" value="Genomic_DNA"/>
</dbReference>
<keyword evidence="3 6" id="KW-0812">Transmembrane</keyword>